<accession>A0A2J7ZN29</accession>
<feature type="non-terminal residue" evidence="2">
    <location>
        <position position="199"/>
    </location>
</feature>
<feature type="compositionally biased region" description="Pro residues" evidence="1">
    <location>
        <begin position="63"/>
        <end position="72"/>
    </location>
</feature>
<evidence type="ECO:0000313" key="2">
    <source>
        <dbReference type="EMBL" id="PNH01682.1"/>
    </source>
</evidence>
<organism evidence="2 3">
    <name type="scientific">Tetrabaena socialis</name>
    <dbReference type="NCBI Taxonomy" id="47790"/>
    <lineage>
        <taxon>Eukaryota</taxon>
        <taxon>Viridiplantae</taxon>
        <taxon>Chlorophyta</taxon>
        <taxon>core chlorophytes</taxon>
        <taxon>Chlorophyceae</taxon>
        <taxon>CS clade</taxon>
        <taxon>Chlamydomonadales</taxon>
        <taxon>Tetrabaenaceae</taxon>
        <taxon>Tetrabaena</taxon>
    </lineage>
</organism>
<name>A0A2J7ZN29_9CHLO</name>
<feature type="region of interest" description="Disordered" evidence="1">
    <location>
        <begin position="47"/>
        <end position="84"/>
    </location>
</feature>
<protein>
    <submittedName>
        <fullName evidence="2">Uncharacterized protein</fullName>
    </submittedName>
</protein>
<evidence type="ECO:0000256" key="1">
    <source>
        <dbReference type="SAM" id="MobiDB-lite"/>
    </source>
</evidence>
<feature type="compositionally biased region" description="Pro residues" evidence="1">
    <location>
        <begin position="127"/>
        <end position="140"/>
    </location>
</feature>
<gene>
    <name evidence="2" type="ORF">TSOC_012414</name>
</gene>
<sequence length="199" mass="21031">MALRAALAQLVESASCGVLGLNRSCWGASTSADACAPALGRLLGSLSAGRHHPSNAQHQLPAPADPGSPPGPTRTGWPPGWPPSCATQWRGYKSNKRSLKPLNTAASWQAVQPLLASQRQRQRLLPAPSPDGSPSSPSPPRPRRPWSPRLGPIIDTCLPPIPPLPCPPEFSRVGSIMGRYAPAPERVFAVVQLAGTQFK</sequence>
<proteinExistence type="predicted"/>
<dbReference type="Proteomes" id="UP000236333">
    <property type="component" value="Unassembled WGS sequence"/>
</dbReference>
<comment type="caution">
    <text evidence="2">The sequence shown here is derived from an EMBL/GenBank/DDBJ whole genome shotgun (WGS) entry which is preliminary data.</text>
</comment>
<reference evidence="2 3" key="1">
    <citation type="journal article" date="2017" name="Mol. Biol. Evol.">
        <title>The 4-celled Tetrabaena socialis nuclear genome reveals the essential components for genetic control of cell number at the origin of multicellularity in the volvocine lineage.</title>
        <authorList>
            <person name="Featherston J."/>
            <person name="Arakaki Y."/>
            <person name="Hanschen E.R."/>
            <person name="Ferris P.J."/>
            <person name="Michod R.E."/>
            <person name="Olson B.J.S.C."/>
            <person name="Nozaki H."/>
            <person name="Durand P.M."/>
        </authorList>
    </citation>
    <scope>NUCLEOTIDE SEQUENCE [LARGE SCALE GENOMIC DNA]</scope>
    <source>
        <strain evidence="2 3">NIES-571</strain>
    </source>
</reference>
<dbReference type="EMBL" id="PGGS01000820">
    <property type="protein sequence ID" value="PNH01682.1"/>
    <property type="molecule type" value="Genomic_DNA"/>
</dbReference>
<dbReference type="AlphaFoldDB" id="A0A2J7ZN29"/>
<keyword evidence="3" id="KW-1185">Reference proteome</keyword>
<feature type="region of interest" description="Disordered" evidence="1">
    <location>
        <begin position="124"/>
        <end position="151"/>
    </location>
</feature>
<dbReference type="OrthoDB" id="5994at2759"/>
<evidence type="ECO:0000313" key="3">
    <source>
        <dbReference type="Proteomes" id="UP000236333"/>
    </source>
</evidence>